<evidence type="ECO:0000256" key="6">
    <source>
        <dbReference type="PROSITE-ProRule" id="PRU10077"/>
    </source>
</evidence>
<keyword evidence="3" id="KW-0645">Protease</keyword>
<evidence type="ECO:0000256" key="3">
    <source>
        <dbReference type="ARBA" id="ARBA00022670"/>
    </source>
</evidence>
<dbReference type="Pfam" id="PF01470">
    <property type="entry name" value="Peptidase_C15"/>
    <property type="match status" value="1"/>
</dbReference>
<dbReference type="InterPro" id="IPR029762">
    <property type="entry name" value="PGP-I_bact-type"/>
</dbReference>
<dbReference type="NCBIfam" id="NF009676">
    <property type="entry name" value="PRK13197.1"/>
    <property type="match status" value="1"/>
</dbReference>
<dbReference type="NCBIfam" id="TIGR00504">
    <property type="entry name" value="pyro_pdase"/>
    <property type="match status" value="1"/>
</dbReference>
<keyword evidence="4 7" id="KW-0378">Hydrolase</keyword>
<comment type="similarity">
    <text evidence="1">Belongs to the peptidase C15 family.</text>
</comment>
<dbReference type="PIRSF" id="PIRSF015592">
    <property type="entry name" value="Prld-crbxl_pptds"/>
    <property type="match status" value="1"/>
</dbReference>
<organism evidence="7 8">
    <name type="scientific">Microbacterium insulae</name>
    <dbReference type="NCBI Taxonomy" id="483014"/>
    <lineage>
        <taxon>Bacteria</taxon>
        <taxon>Bacillati</taxon>
        <taxon>Actinomycetota</taxon>
        <taxon>Actinomycetes</taxon>
        <taxon>Micrococcales</taxon>
        <taxon>Microbacteriaceae</taxon>
        <taxon>Microbacterium</taxon>
    </lineage>
</organism>
<sequence length="211" mass="21589">MTTVLLTGFEPFAGDVSNPSGEAVHAVAAHWVGPEVLVSAVLPVTFGGAARRLRELIVEHRPDVVICVGLSGGRAAIGVERIAVNLLDARIPDNDGAQPVDEPSVAGAPAAAFSTLPVKAIAQAIGEAGLPAEVSYSAGTFVCNHVFFTALDAAPSGTRAGFIHVPWSSEHAPDPDAATLPLRKIAQAVEIAVRATLATETDADIPAGTLH</sequence>
<dbReference type="PANTHER" id="PTHR23402">
    <property type="entry name" value="PROTEASE FAMILY C15 PYROGLUTAMYL-PEPTIDASE I-RELATED"/>
    <property type="match status" value="1"/>
</dbReference>
<dbReference type="InterPro" id="IPR016125">
    <property type="entry name" value="Peptidase_C15-like"/>
</dbReference>
<keyword evidence="2" id="KW-0963">Cytoplasm</keyword>
<dbReference type="CDD" id="cd00501">
    <property type="entry name" value="Peptidase_C15"/>
    <property type="match status" value="1"/>
</dbReference>
<name>A0ABW3ADE5_9MICO</name>
<dbReference type="PRINTS" id="PR00706">
    <property type="entry name" value="PYROGLUPTASE"/>
</dbReference>
<evidence type="ECO:0000313" key="8">
    <source>
        <dbReference type="Proteomes" id="UP001597055"/>
    </source>
</evidence>
<dbReference type="InterPro" id="IPR000816">
    <property type="entry name" value="Peptidase_C15"/>
</dbReference>
<dbReference type="EMBL" id="JBHTII010000001">
    <property type="protein sequence ID" value="MFD0788880.1"/>
    <property type="molecule type" value="Genomic_DNA"/>
</dbReference>
<protein>
    <recommendedName>
        <fullName evidence="6">Pyroglutamyl-peptidase I</fullName>
        <ecNumber evidence="6">3.4.19.3</ecNumber>
    </recommendedName>
</protein>
<comment type="caution">
    <text evidence="7">The sequence shown here is derived from an EMBL/GenBank/DDBJ whole genome shotgun (WGS) entry which is preliminary data.</text>
</comment>
<dbReference type="Gene3D" id="3.40.630.20">
    <property type="entry name" value="Peptidase C15, pyroglutamyl peptidase I-like"/>
    <property type="match status" value="1"/>
</dbReference>
<comment type="catalytic activity">
    <reaction evidence="6">
        <text>Release of an N-terminal pyroglutamyl group from a polypeptide, the second amino acid generally not being Pro.</text>
        <dbReference type="EC" id="3.4.19.3"/>
    </reaction>
</comment>
<evidence type="ECO:0000256" key="4">
    <source>
        <dbReference type="ARBA" id="ARBA00022801"/>
    </source>
</evidence>
<dbReference type="InterPro" id="IPR033694">
    <property type="entry name" value="PGPEP1_Cys_AS"/>
</dbReference>
<dbReference type="EC" id="3.4.19.3" evidence="6"/>
<dbReference type="GO" id="GO:0016920">
    <property type="term" value="F:pyroglutamyl-peptidase activity"/>
    <property type="evidence" value="ECO:0007669"/>
    <property type="project" value="UniProtKB-EC"/>
</dbReference>
<dbReference type="SUPFAM" id="SSF53182">
    <property type="entry name" value="Pyrrolidone carboxyl peptidase (pyroglutamate aminopeptidase)"/>
    <property type="match status" value="1"/>
</dbReference>
<dbReference type="Proteomes" id="UP001597055">
    <property type="component" value="Unassembled WGS sequence"/>
</dbReference>
<feature type="active site" evidence="6">
    <location>
        <position position="143"/>
    </location>
</feature>
<evidence type="ECO:0000256" key="1">
    <source>
        <dbReference type="ARBA" id="ARBA00006641"/>
    </source>
</evidence>
<keyword evidence="8" id="KW-1185">Reference proteome</keyword>
<reference evidence="8" key="1">
    <citation type="journal article" date="2019" name="Int. J. Syst. Evol. Microbiol.">
        <title>The Global Catalogue of Microorganisms (GCM) 10K type strain sequencing project: providing services to taxonomists for standard genome sequencing and annotation.</title>
        <authorList>
            <consortium name="The Broad Institute Genomics Platform"/>
            <consortium name="The Broad Institute Genome Sequencing Center for Infectious Disease"/>
            <person name="Wu L."/>
            <person name="Ma J."/>
        </authorList>
    </citation>
    <scope>NUCLEOTIDE SEQUENCE [LARGE SCALE GENOMIC DNA]</scope>
    <source>
        <strain evidence="8">CCUG 54523</strain>
    </source>
</reference>
<evidence type="ECO:0000256" key="2">
    <source>
        <dbReference type="ARBA" id="ARBA00022490"/>
    </source>
</evidence>
<dbReference type="InterPro" id="IPR036440">
    <property type="entry name" value="Peptidase_C15-like_sf"/>
</dbReference>
<gene>
    <name evidence="7" type="primary">pcp</name>
    <name evidence="7" type="ORF">ACFQ0P_00605</name>
</gene>
<proteinExistence type="inferred from homology"/>
<dbReference type="PROSITE" id="PS01334">
    <property type="entry name" value="PYRASE_CYS"/>
    <property type="match status" value="1"/>
</dbReference>
<accession>A0ABW3ADE5</accession>
<keyword evidence="5" id="KW-0788">Thiol protease</keyword>
<evidence type="ECO:0000256" key="5">
    <source>
        <dbReference type="ARBA" id="ARBA00022807"/>
    </source>
</evidence>
<evidence type="ECO:0000313" key="7">
    <source>
        <dbReference type="EMBL" id="MFD0788880.1"/>
    </source>
</evidence>
<dbReference type="PANTHER" id="PTHR23402:SF1">
    <property type="entry name" value="PYROGLUTAMYL-PEPTIDASE I"/>
    <property type="match status" value="1"/>
</dbReference>
<dbReference type="RefSeq" id="WP_204979809.1">
    <property type="nucleotide sequence ID" value="NZ_JBHTII010000001.1"/>
</dbReference>